<name>A0AA40C2X2_9PEZI</name>
<dbReference type="GO" id="GO:0005737">
    <property type="term" value="C:cytoplasm"/>
    <property type="evidence" value="ECO:0007669"/>
    <property type="project" value="TreeGrafter"/>
</dbReference>
<dbReference type="GO" id="GO:0006606">
    <property type="term" value="P:protein import into nucleus"/>
    <property type="evidence" value="ECO:0007669"/>
    <property type="project" value="TreeGrafter"/>
</dbReference>
<dbReference type="GO" id="GO:0005634">
    <property type="term" value="C:nucleus"/>
    <property type="evidence" value="ECO:0007669"/>
    <property type="project" value="UniProtKB-SubCell"/>
</dbReference>
<comment type="similarity">
    <text evidence="2">Belongs to the importin beta family.</text>
</comment>
<evidence type="ECO:0000256" key="2">
    <source>
        <dbReference type="ARBA" id="ARBA00007991"/>
    </source>
</evidence>
<keyword evidence="6" id="KW-1185">Reference proteome</keyword>
<dbReference type="PANTHER" id="PTHR12363">
    <property type="entry name" value="TRANSPORTIN 3 AND IMPORTIN 13"/>
    <property type="match status" value="1"/>
</dbReference>
<evidence type="ECO:0000313" key="6">
    <source>
        <dbReference type="Proteomes" id="UP001175000"/>
    </source>
</evidence>
<proteinExistence type="inferred from homology"/>
<dbReference type="InterPro" id="IPR051345">
    <property type="entry name" value="Importin_beta-like_NTR"/>
</dbReference>
<sequence>MEVKCLDEVEELIQILYSPNPPSVYKLAQDRLQTLQKSNEGWQLAQALISSPNTNTKFFAALTLIVKLNKESANLTEDDAKELLQNVVGWLLTSMNDGTANFVLKKLCSALVTHFIYFSQLWPKCLRQLIYCLDIGRSMPVEALDEALQADAVIDSLDARKMWMAIQFATALVEEVGKTEMNSEKYMPVHQRLAGNAADVVSLLQRGLARAEDGCSEIALNCYQAWILYAQRASVDALTAPLRGLVEPAMRCFTVQELFQETAALFTDVLQNYSSFFTDSHYVALFSLIDSPWAVELYNKLRETPDDHDAMSFGLLLLAFGDAKVHQLMTSTEEAPQGLLSRLAGLTAANGHLVGEDNIFVPALEFWCTFVETVVDSSFTDQESSQTWRPYADQHIQNVVINSLRKIRWPPAEVFAEWDSSERAGFGDARKDVADLLQSVFTLNGVRLVSFFVDFFLQSLQSLAWAEAEAAEFCLGALADCVTEAPEFDLEMGRVFSAPFFELLSGFHGQIPLRLRQTSLSLIERYGEFFERHSERLPDALNLLFAAVGDPVLGGPSARSISTLCSSCRAILTGEAQAFITQYKTIRGSQVLDSIAEERIIHAIASIIQAIPQENIRLSTFNELYQIIREDIIRAQQLKHKPALLNLGDPNYARGLESWNNTQPAPEAEEIALQISLRALRCLSNMAKGLQDTKEPSVNLDDEEQPAQVLGPLYLMQTDIFNMMYSVRLNFDRSGEVVEAICNIFRAGFSETVPGPFVFPAEMVTKFFTEQLCWCPSFGTLLSTACSFVGSLYRGPKTNVPSQLSLVAYWAVNSLWILAGYADTEISQNSIVLLDKITGRYPELVFKLPTELLENFFRFTLKVLSEVEPLPKGAAADFWSGLVSLKPDDSSLQATLDNAMGTLGPPLAQSLIDNIGGKAARSELDKLSGLLKKLVMHQPRAQAWLEAALFDQSFPDSQVTPEQKTVFLKKIMSLRGSRLTNQVVREFWLACRGSNFTYAS</sequence>
<keyword evidence="3" id="KW-0813">Transport</keyword>
<dbReference type="SUPFAM" id="SSF48371">
    <property type="entry name" value="ARM repeat"/>
    <property type="match status" value="1"/>
</dbReference>
<dbReference type="EMBL" id="JAULSU010000003">
    <property type="protein sequence ID" value="KAK0622864.1"/>
    <property type="molecule type" value="Genomic_DNA"/>
</dbReference>
<dbReference type="InterPro" id="IPR016024">
    <property type="entry name" value="ARM-type_fold"/>
</dbReference>
<evidence type="ECO:0000256" key="3">
    <source>
        <dbReference type="ARBA" id="ARBA00022448"/>
    </source>
</evidence>
<dbReference type="Gene3D" id="1.25.10.10">
    <property type="entry name" value="Leucine-rich Repeat Variant"/>
    <property type="match status" value="1"/>
</dbReference>
<evidence type="ECO:0000313" key="5">
    <source>
        <dbReference type="EMBL" id="KAK0622864.1"/>
    </source>
</evidence>
<dbReference type="PANTHER" id="PTHR12363:SF33">
    <property type="entry name" value="IMPORTIN-13"/>
    <property type="match status" value="1"/>
</dbReference>
<accession>A0AA40C2X2</accession>
<evidence type="ECO:0000256" key="1">
    <source>
        <dbReference type="ARBA" id="ARBA00004123"/>
    </source>
</evidence>
<organism evidence="5 6">
    <name type="scientific">Immersiella caudata</name>
    <dbReference type="NCBI Taxonomy" id="314043"/>
    <lineage>
        <taxon>Eukaryota</taxon>
        <taxon>Fungi</taxon>
        <taxon>Dikarya</taxon>
        <taxon>Ascomycota</taxon>
        <taxon>Pezizomycotina</taxon>
        <taxon>Sordariomycetes</taxon>
        <taxon>Sordariomycetidae</taxon>
        <taxon>Sordariales</taxon>
        <taxon>Lasiosphaeriaceae</taxon>
        <taxon>Immersiella</taxon>
    </lineage>
</organism>
<dbReference type="AlphaFoldDB" id="A0AA40C2X2"/>
<dbReference type="InterPro" id="IPR011989">
    <property type="entry name" value="ARM-like"/>
</dbReference>
<reference evidence="5" key="1">
    <citation type="submission" date="2023-06" db="EMBL/GenBank/DDBJ databases">
        <title>Genome-scale phylogeny and comparative genomics of the fungal order Sordariales.</title>
        <authorList>
            <consortium name="Lawrence Berkeley National Laboratory"/>
            <person name="Hensen N."/>
            <person name="Bonometti L."/>
            <person name="Westerberg I."/>
            <person name="Brannstrom I.O."/>
            <person name="Guillou S."/>
            <person name="Cros-Aarteil S."/>
            <person name="Calhoun S."/>
            <person name="Haridas S."/>
            <person name="Kuo A."/>
            <person name="Mondo S."/>
            <person name="Pangilinan J."/>
            <person name="Riley R."/>
            <person name="Labutti K."/>
            <person name="Andreopoulos B."/>
            <person name="Lipzen A."/>
            <person name="Chen C."/>
            <person name="Yanf M."/>
            <person name="Daum C."/>
            <person name="Ng V."/>
            <person name="Clum A."/>
            <person name="Steindorff A."/>
            <person name="Ohm R."/>
            <person name="Martin F."/>
            <person name="Silar P."/>
            <person name="Natvig D."/>
            <person name="Lalanne C."/>
            <person name="Gautier V."/>
            <person name="Ament-Velasquez S.L."/>
            <person name="Kruys A."/>
            <person name="Hutchinson M.I."/>
            <person name="Powell A.J."/>
            <person name="Barry K."/>
            <person name="Miller A.N."/>
            <person name="Grigoriev I.V."/>
            <person name="Debuchy R."/>
            <person name="Gladieux P."/>
            <person name="Thoren M.H."/>
            <person name="Johannesson H."/>
        </authorList>
    </citation>
    <scope>NUCLEOTIDE SEQUENCE</scope>
    <source>
        <strain evidence="5">CBS 606.72</strain>
    </source>
</reference>
<protein>
    <submittedName>
        <fullName evidence="5">Armadillo-type protein</fullName>
    </submittedName>
</protein>
<gene>
    <name evidence="5" type="ORF">B0T14DRAFT_514644</name>
</gene>
<comment type="subcellular location">
    <subcellularLocation>
        <location evidence="1">Nucleus</location>
    </subcellularLocation>
</comment>
<evidence type="ECO:0000256" key="4">
    <source>
        <dbReference type="ARBA" id="ARBA00023242"/>
    </source>
</evidence>
<keyword evidence="4" id="KW-0539">Nucleus</keyword>
<dbReference type="Proteomes" id="UP001175000">
    <property type="component" value="Unassembled WGS sequence"/>
</dbReference>
<comment type="caution">
    <text evidence="5">The sequence shown here is derived from an EMBL/GenBank/DDBJ whole genome shotgun (WGS) entry which is preliminary data.</text>
</comment>